<accession>A0A974PV24</accession>
<dbReference type="GO" id="GO:0016829">
    <property type="term" value="F:lyase activity"/>
    <property type="evidence" value="ECO:0007669"/>
    <property type="project" value="UniProtKB-KW"/>
</dbReference>
<feature type="binding site" evidence="6">
    <location>
        <position position="109"/>
    </location>
    <ligand>
        <name>Mg(2+)</name>
        <dbReference type="ChEBI" id="CHEBI:18420"/>
    </ligand>
</feature>
<feature type="domain" description="HpcH/HpaI aldolase/citrate lyase" evidence="7">
    <location>
        <begin position="3"/>
        <end position="202"/>
    </location>
</feature>
<evidence type="ECO:0000256" key="2">
    <source>
        <dbReference type="ARBA" id="ARBA00005568"/>
    </source>
</evidence>
<feature type="binding site" evidence="6">
    <location>
        <position position="135"/>
    </location>
    <ligand>
        <name>Mg(2+)</name>
        <dbReference type="ChEBI" id="CHEBI:18420"/>
    </ligand>
</feature>
<keyword evidence="4 6" id="KW-0460">Magnesium</keyword>
<protein>
    <submittedName>
        <fullName evidence="8">CoA ester lyase</fullName>
    </submittedName>
</protein>
<organism evidence="8 9">
    <name type="scientific">Xanthobacter dioxanivorans</name>
    <dbReference type="NCBI Taxonomy" id="2528964"/>
    <lineage>
        <taxon>Bacteria</taxon>
        <taxon>Pseudomonadati</taxon>
        <taxon>Pseudomonadota</taxon>
        <taxon>Alphaproteobacteria</taxon>
        <taxon>Hyphomicrobiales</taxon>
        <taxon>Xanthobacteraceae</taxon>
        <taxon>Xanthobacter</taxon>
    </lineage>
</organism>
<feature type="binding site" evidence="5">
    <location>
        <position position="56"/>
    </location>
    <ligand>
        <name>substrate</name>
    </ligand>
</feature>
<evidence type="ECO:0000256" key="3">
    <source>
        <dbReference type="ARBA" id="ARBA00022723"/>
    </source>
</evidence>
<evidence type="ECO:0000259" key="7">
    <source>
        <dbReference type="Pfam" id="PF03328"/>
    </source>
</evidence>
<reference evidence="8 9" key="1">
    <citation type="submission" date="2020-10" db="EMBL/GenBank/DDBJ databases">
        <title>Degradation of 1,4-Dioxane by Xanthobacter sp. YN2, via a Novel Group-2 Soluble Di-Iron Monooxygenase.</title>
        <authorList>
            <person name="Ma F."/>
            <person name="Wang Y."/>
            <person name="Yang J."/>
            <person name="Guo H."/>
            <person name="Su D."/>
            <person name="Yu L."/>
        </authorList>
    </citation>
    <scope>NUCLEOTIDE SEQUENCE [LARGE SCALE GENOMIC DNA]</scope>
    <source>
        <strain evidence="8 9">YN2</strain>
    </source>
</reference>
<dbReference type="AlphaFoldDB" id="A0A974PV24"/>
<proteinExistence type="inferred from homology"/>
<dbReference type="PANTHER" id="PTHR32308">
    <property type="entry name" value="LYASE BETA SUBUNIT, PUTATIVE (AFU_ORTHOLOGUE AFUA_4G13030)-RELATED"/>
    <property type="match status" value="1"/>
</dbReference>
<evidence type="ECO:0000313" key="9">
    <source>
        <dbReference type="Proteomes" id="UP000596427"/>
    </source>
</evidence>
<keyword evidence="9" id="KW-1185">Reference proteome</keyword>
<gene>
    <name evidence="8" type="ORF">EZH22_12115</name>
</gene>
<comment type="similarity">
    <text evidence="2">Belongs to the HpcH/HpaI aldolase family.</text>
</comment>
<dbReference type="Gene3D" id="3.20.20.60">
    <property type="entry name" value="Phosphoenolpyruvate-binding domains"/>
    <property type="match status" value="1"/>
</dbReference>
<feature type="binding site" evidence="5">
    <location>
        <position position="109"/>
    </location>
    <ligand>
        <name>substrate</name>
    </ligand>
</feature>
<dbReference type="InterPro" id="IPR015813">
    <property type="entry name" value="Pyrv/PenolPyrv_kinase-like_dom"/>
</dbReference>
<dbReference type="PANTHER" id="PTHR32308:SF10">
    <property type="entry name" value="CITRATE LYASE SUBUNIT BETA"/>
    <property type="match status" value="1"/>
</dbReference>
<dbReference type="InterPro" id="IPR040442">
    <property type="entry name" value="Pyrv_kinase-like_dom_sf"/>
</dbReference>
<evidence type="ECO:0000256" key="5">
    <source>
        <dbReference type="PIRSR" id="PIRSR015582-1"/>
    </source>
</evidence>
<name>A0A974PV24_9HYPH</name>
<dbReference type="KEGG" id="xdi:EZH22_12115"/>
<comment type="cofactor">
    <cofactor evidence="1">
        <name>Mg(2+)</name>
        <dbReference type="ChEBI" id="CHEBI:18420"/>
    </cofactor>
</comment>
<evidence type="ECO:0000256" key="4">
    <source>
        <dbReference type="ARBA" id="ARBA00022842"/>
    </source>
</evidence>
<dbReference type="SUPFAM" id="SSF51621">
    <property type="entry name" value="Phosphoenolpyruvate/pyruvate domain"/>
    <property type="match status" value="1"/>
</dbReference>
<evidence type="ECO:0000256" key="6">
    <source>
        <dbReference type="PIRSR" id="PIRSR015582-2"/>
    </source>
</evidence>
<dbReference type="Pfam" id="PF03328">
    <property type="entry name" value="HpcH_HpaI"/>
    <property type="match status" value="1"/>
</dbReference>
<sequence>MPLFVPGDRSDRFAKAAAAGADAIILDLEDAVAAPAKNAARAALATGFTALPVLVRINGAGTPWHGADVAAVAALRPAAIMLPKTESLSVLDTVASALPPDVPVVALLETALGLANARALSAHPAVARLAFGSIDLSADLGCAHSREALLHARCEVVLAARLAGLAAPIDGVTTAIDNAVAIVDDARHACALGFGGKLAIHPFQIAPIREGFTPGAVEIAWARRVLASGNSAVAVDGAMVDEPVRIRARAIISRATSE</sequence>
<dbReference type="PIRSF" id="PIRSF015582">
    <property type="entry name" value="Cit_lyase_B"/>
    <property type="match status" value="1"/>
</dbReference>
<dbReference type="InterPro" id="IPR011206">
    <property type="entry name" value="Citrate_lyase_beta/mcl1/mcl2"/>
</dbReference>
<dbReference type="GO" id="GO:0000287">
    <property type="term" value="F:magnesium ion binding"/>
    <property type="evidence" value="ECO:0007669"/>
    <property type="project" value="TreeGrafter"/>
</dbReference>
<dbReference type="EMBL" id="CP063362">
    <property type="protein sequence ID" value="QRG09605.1"/>
    <property type="molecule type" value="Genomic_DNA"/>
</dbReference>
<dbReference type="GO" id="GO:0006107">
    <property type="term" value="P:oxaloacetate metabolic process"/>
    <property type="evidence" value="ECO:0007669"/>
    <property type="project" value="TreeGrafter"/>
</dbReference>
<keyword evidence="3 6" id="KW-0479">Metal-binding</keyword>
<keyword evidence="8" id="KW-0456">Lyase</keyword>
<dbReference type="Proteomes" id="UP000596427">
    <property type="component" value="Chromosome"/>
</dbReference>
<dbReference type="InterPro" id="IPR005000">
    <property type="entry name" value="Aldolase/citrate-lyase_domain"/>
</dbReference>
<evidence type="ECO:0000256" key="1">
    <source>
        <dbReference type="ARBA" id="ARBA00001946"/>
    </source>
</evidence>
<evidence type="ECO:0000313" key="8">
    <source>
        <dbReference type="EMBL" id="QRG09605.1"/>
    </source>
</evidence>